<name>A0A382GSL7_9ZZZZ</name>
<reference evidence="1" key="1">
    <citation type="submission" date="2018-05" db="EMBL/GenBank/DDBJ databases">
        <authorList>
            <person name="Lanie J.A."/>
            <person name="Ng W.-L."/>
            <person name="Kazmierczak K.M."/>
            <person name="Andrzejewski T.M."/>
            <person name="Davidsen T.M."/>
            <person name="Wayne K.J."/>
            <person name="Tettelin H."/>
            <person name="Glass J.I."/>
            <person name="Rusch D."/>
            <person name="Podicherti R."/>
            <person name="Tsui H.-C.T."/>
            <person name="Winkler M.E."/>
        </authorList>
    </citation>
    <scope>NUCLEOTIDE SEQUENCE</scope>
</reference>
<sequence length="455" mass="51962">VGALFGQTGDVRYYRSERSFLSDIEISERDLGFRSYIQVRYDTGGKLVRKAFYKRRNRLDRFETFQYDTTTGRLQLKSLFSADSSLQKYTRFGSDEIMSDKFIRYTYGVSTVQDYDDRFTSIEYRSDGKPQVYRFYDVDGFMYGVMELKYDDDDHVRQEDWVVMPSKKVVRRYVKNFDTRSGETDVWEYDSTLTVVNKMTIDSDGFAPIITLFSPEEGLPFNEPRLSYHLKEDIAKGTVTWEWAGGKADTLSPHMVDLIPSERTRGNHQNKLLRYAPQLQDSASYKIKFSGEGESGYPAREILLTQVPYDTTPPVYTADAPQYSNRPVISFSLDEALSTAEVVWVWERGVRDENAPHIIGLSRGMLEAGEQDSVILGDDIQLAEGTVYKVLFQGKDIAGNPGPFLTIEDVVYDTTRPEIDWRSPDSSGFASSSVVGFVSSEDLMEAQIRWEHVGG</sequence>
<accession>A0A382GSL7</accession>
<organism evidence="1">
    <name type="scientific">marine metagenome</name>
    <dbReference type="NCBI Taxonomy" id="408172"/>
    <lineage>
        <taxon>unclassified sequences</taxon>
        <taxon>metagenomes</taxon>
        <taxon>ecological metagenomes</taxon>
    </lineage>
</organism>
<dbReference type="EMBL" id="UINC01057198">
    <property type="protein sequence ID" value="SVB78098.1"/>
    <property type="molecule type" value="Genomic_DNA"/>
</dbReference>
<feature type="non-terminal residue" evidence="1">
    <location>
        <position position="1"/>
    </location>
</feature>
<evidence type="ECO:0000313" key="1">
    <source>
        <dbReference type="EMBL" id="SVB78098.1"/>
    </source>
</evidence>
<proteinExistence type="predicted"/>
<protein>
    <submittedName>
        <fullName evidence="1">Uncharacterized protein</fullName>
    </submittedName>
</protein>
<feature type="non-terminal residue" evidence="1">
    <location>
        <position position="455"/>
    </location>
</feature>
<gene>
    <name evidence="1" type="ORF">METZ01_LOCUS230952</name>
</gene>
<dbReference type="AlphaFoldDB" id="A0A382GSL7"/>